<feature type="signal peptide" evidence="3">
    <location>
        <begin position="1"/>
        <end position="26"/>
    </location>
</feature>
<dbReference type="PANTHER" id="PTHR22762">
    <property type="entry name" value="ALPHA-GLUCOSIDASE"/>
    <property type="match status" value="1"/>
</dbReference>
<dbReference type="RefSeq" id="WP_132745634.1">
    <property type="nucleotide sequence ID" value="NZ_SLXK01000009.1"/>
</dbReference>
<gene>
    <name evidence="5" type="ORF">EV207_10973</name>
</gene>
<dbReference type="InterPro" id="IPR000322">
    <property type="entry name" value="Glyco_hydro_31_TIM"/>
</dbReference>
<feature type="chain" id="PRO_5020632557" evidence="3">
    <location>
        <begin position="27"/>
        <end position="1009"/>
    </location>
</feature>
<dbReference type="PROSITE" id="PS50022">
    <property type="entry name" value="FA58C_3"/>
    <property type="match status" value="1"/>
</dbReference>
<dbReference type="Gene3D" id="2.60.40.1760">
    <property type="entry name" value="glycosyl hydrolase (family 31)"/>
    <property type="match status" value="1"/>
</dbReference>
<keyword evidence="3" id="KW-0732">Signal</keyword>
<sequence>MIKTKGRILFLLMICFLLIGTSAVHAKGQNTKSKKEEATTIGNVTDISADGNTYIFSAGKTKVRVVFYEHDMFRIQMAPDGKFTDPTKGKIVLKDDLPSIKTQWDDAGDYYKISSKHVVLRVYKHPMRFALYKDDNKTLIWKETKGLTWTDDKTVQTLSRGGKEQFFGGGMQNGRFSHRGEKINISTSYNWNNGGHPNPSPFYMSTKGYGVFRNTFASGTYSFNDPVKASENEKRFDAYYFYGPSLKDILDGYTELTGRPFMPPIYGLELGDSDCYNEDGETTTDALKIADGYKKHDFPAGWMLVNDGYGCGYENLEKAGKELRDRHIQLGLWTEDGLKNGKWEVQKAGVRVRKLDVAWVGPGYEFAFDAAKSAFDNIEANSNSRGFVWMVEGWAGTQRHAVMWTGDQTGSWDNIRFTIPTIAGSGLSGMAYTASDVDGIFGGSPETYVRDLQWKTLTPVLMTMSGWAPKDKQPWVYGEPYTSINRKYLDLHERLLPYIYSYADIAHETGVPPVRSLVLEYPNDPNTWDDTTKYEFMLGESFLVAPVYKDSKERNGIYLPKGTWVDYWNGKVYKGPRLINNYSAPLDKLPLFVKAGAIVPMRAPNTNDYDRAQQRPLTLDLYPQGNSDFSLYMDDGVTREYKEGASAKQHIKMSAPKKGRGNVKITVGALKGKFAGKPEHRGYELTLHTGKKPANVAMGKGEKLKQYKSRDAFDKADNGWFYDKHDRGGIVHVKTTPMSVDKPFTITLHGTSSIGGKEADPAALTRLQAPDKLTPAKPAEVKATFLNGSDADMKNVDLSLDLPDGWSVQPKTDTNFKKVKNGQKVTAVFTVTAPDETKEGIYSIIARADFKQRGREYSASEIDDTYVINPYKIPQSQMTASATSEQTGSDPASHAIDGDPNTMWHTDWSGSDHLPQSITVDLGGTYNINEIKYLPRQSGTNGIITKYKLYVSTDGKNFREVSSGTWDNDKKEKGATFNAIDASYIKLEAIEGVNGFASAAEINVFKTKK</sequence>
<dbReference type="Pfam" id="PF17137">
    <property type="entry name" value="DUF5110"/>
    <property type="match status" value="1"/>
</dbReference>
<dbReference type="InterPro" id="IPR008979">
    <property type="entry name" value="Galactose-bd-like_sf"/>
</dbReference>
<dbReference type="Gene3D" id="2.60.40.10">
    <property type="entry name" value="Immunoglobulins"/>
    <property type="match status" value="1"/>
</dbReference>
<proteinExistence type="inferred from homology"/>
<dbReference type="Pfam" id="PF01055">
    <property type="entry name" value="Glyco_hydro_31_2nd"/>
    <property type="match status" value="1"/>
</dbReference>
<dbReference type="InterPro" id="IPR025887">
    <property type="entry name" value="Glyco_hydro_31_N_dom"/>
</dbReference>
<evidence type="ECO:0000256" key="2">
    <source>
        <dbReference type="RuleBase" id="RU361185"/>
    </source>
</evidence>
<dbReference type="AlphaFoldDB" id="A0A4R2P481"/>
<organism evidence="5 6">
    <name type="scientific">Scopulibacillus darangshiensis</name>
    <dbReference type="NCBI Taxonomy" id="442528"/>
    <lineage>
        <taxon>Bacteria</taxon>
        <taxon>Bacillati</taxon>
        <taxon>Bacillota</taxon>
        <taxon>Bacilli</taxon>
        <taxon>Bacillales</taxon>
        <taxon>Sporolactobacillaceae</taxon>
        <taxon>Scopulibacillus</taxon>
    </lineage>
</organism>
<dbReference type="Gene3D" id="2.60.120.260">
    <property type="entry name" value="Galactose-binding domain-like"/>
    <property type="match status" value="1"/>
</dbReference>
<dbReference type="Pfam" id="PF10633">
    <property type="entry name" value="NPCBM_assoc"/>
    <property type="match status" value="1"/>
</dbReference>
<dbReference type="GO" id="GO:0005975">
    <property type="term" value="P:carbohydrate metabolic process"/>
    <property type="evidence" value="ECO:0007669"/>
    <property type="project" value="InterPro"/>
</dbReference>
<dbReference type="EMBL" id="SLXK01000009">
    <property type="protein sequence ID" value="TCP29619.1"/>
    <property type="molecule type" value="Genomic_DNA"/>
</dbReference>
<dbReference type="InterPro" id="IPR033403">
    <property type="entry name" value="DUF5110"/>
</dbReference>
<dbReference type="SUPFAM" id="SSF51011">
    <property type="entry name" value="Glycosyl hydrolase domain"/>
    <property type="match status" value="1"/>
</dbReference>
<dbReference type="InterPro" id="IPR018905">
    <property type="entry name" value="A-galactase_NEW3"/>
</dbReference>
<dbReference type="SUPFAM" id="SSF49785">
    <property type="entry name" value="Galactose-binding domain-like"/>
    <property type="match status" value="1"/>
</dbReference>
<accession>A0A4R2P481</accession>
<dbReference type="OrthoDB" id="176168at2"/>
<dbReference type="InterPro" id="IPR000421">
    <property type="entry name" value="FA58C"/>
</dbReference>
<dbReference type="InterPro" id="IPR017853">
    <property type="entry name" value="GH"/>
</dbReference>
<dbReference type="GO" id="GO:0030246">
    <property type="term" value="F:carbohydrate binding"/>
    <property type="evidence" value="ECO:0007669"/>
    <property type="project" value="InterPro"/>
</dbReference>
<dbReference type="Pfam" id="PF21365">
    <property type="entry name" value="Glyco_hydro_31_3rd"/>
    <property type="match status" value="1"/>
</dbReference>
<evidence type="ECO:0000313" key="6">
    <source>
        <dbReference type="Proteomes" id="UP000295416"/>
    </source>
</evidence>
<keyword evidence="2" id="KW-0326">Glycosidase</keyword>
<keyword evidence="2 5" id="KW-0378">Hydrolase</keyword>
<comment type="similarity">
    <text evidence="1 2">Belongs to the glycosyl hydrolase 31 family.</text>
</comment>
<dbReference type="Pfam" id="PF00754">
    <property type="entry name" value="F5_F8_type_C"/>
    <property type="match status" value="1"/>
</dbReference>
<evidence type="ECO:0000256" key="3">
    <source>
        <dbReference type="SAM" id="SignalP"/>
    </source>
</evidence>
<evidence type="ECO:0000313" key="5">
    <source>
        <dbReference type="EMBL" id="TCP29619.1"/>
    </source>
</evidence>
<dbReference type="InterPro" id="IPR048395">
    <property type="entry name" value="Glyco_hydro_31_C"/>
</dbReference>
<comment type="caution">
    <text evidence="5">The sequence shown here is derived from an EMBL/GenBank/DDBJ whole genome shotgun (WGS) entry which is preliminary data.</text>
</comment>
<dbReference type="SUPFAM" id="SSF51445">
    <property type="entry name" value="(Trans)glycosidases"/>
    <property type="match status" value="1"/>
</dbReference>
<dbReference type="CDD" id="cd14752">
    <property type="entry name" value="GH31_N"/>
    <property type="match status" value="1"/>
</dbReference>
<dbReference type="InterPro" id="IPR013780">
    <property type="entry name" value="Glyco_hydro_b"/>
</dbReference>
<dbReference type="CDD" id="cd06596">
    <property type="entry name" value="GH31_CPE1046"/>
    <property type="match status" value="1"/>
</dbReference>
<dbReference type="GO" id="GO:0004553">
    <property type="term" value="F:hydrolase activity, hydrolyzing O-glycosyl compounds"/>
    <property type="evidence" value="ECO:0007669"/>
    <property type="project" value="InterPro"/>
</dbReference>
<dbReference type="InterPro" id="IPR013783">
    <property type="entry name" value="Ig-like_fold"/>
</dbReference>
<dbReference type="Pfam" id="PF13802">
    <property type="entry name" value="Gal_mutarotas_2"/>
    <property type="match status" value="1"/>
</dbReference>
<reference evidence="5 6" key="1">
    <citation type="submission" date="2019-03" db="EMBL/GenBank/DDBJ databases">
        <title>Genomic Encyclopedia of Type Strains, Phase IV (KMG-IV): sequencing the most valuable type-strain genomes for metagenomic binning, comparative biology and taxonomic classification.</title>
        <authorList>
            <person name="Goeker M."/>
        </authorList>
    </citation>
    <scope>NUCLEOTIDE SEQUENCE [LARGE SCALE GENOMIC DNA]</scope>
    <source>
        <strain evidence="5 6">DSM 19377</strain>
    </source>
</reference>
<evidence type="ECO:0000256" key="1">
    <source>
        <dbReference type="ARBA" id="ARBA00007806"/>
    </source>
</evidence>
<dbReference type="Gene3D" id="2.60.40.1180">
    <property type="entry name" value="Golgi alpha-mannosidase II"/>
    <property type="match status" value="2"/>
</dbReference>
<protein>
    <submittedName>
        <fullName evidence="5">Glycosyl hydrolase family 31</fullName>
    </submittedName>
</protein>
<dbReference type="Gene3D" id="3.20.20.80">
    <property type="entry name" value="Glycosidases"/>
    <property type="match status" value="1"/>
</dbReference>
<dbReference type="Proteomes" id="UP000295416">
    <property type="component" value="Unassembled WGS sequence"/>
</dbReference>
<dbReference type="PANTHER" id="PTHR22762:SF120">
    <property type="entry name" value="HETEROGLYCAN GLUCOSIDASE 1"/>
    <property type="match status" value="1"/>
</dbReference>
<evidence type="ECO:0000259" key="4">
    <source>
        <dbReference type="PROSITE" id="PS50022"/>
    </source>
</evidence>
<dbReference type="SUPFAM" id="SSF74650">
    <property type="entry name" value="Galactose mutarotase-like"/>
    <property type="match status" value="1"/>
</dbReference>
<dbReference type="InterPro" id="IPR011013">
    <property type="entry name" value="Gal_mutarotase_sf_dom"/>
</dbReference>
<keyword evidence="6" id="KW-1185">Reference proteome</keyword>
<feature type="domain" description="F5/8 type C" evidence="4">
    <location>
        <begin position="859"/>
        <end position="1007"/>
    </location>
</feature>
<name>A0A4R2P481_9BACL</name>